<keyword evidence="3" id="KW-1185">Reference proteome</keyword>
<sequence length="404" mass="43503">MYMTTGETIRRIRKSAGMTQAELGALIHFTQPAISQLEHDGPAVYDVRVLRRVARALQVPLAILAVDSDEEADVNRRQFFKTGTVGAGIAMSAGRGPSSTTVVAEPRGRVGRTEVERIIRSVADIHELQLIGGGDRLCSITANEVRYVEQLLDSGSYTDQVGRALTGAGAEMMTAAGWVHYDAGRWREARRYYADAAQAATAAGDGIAASHAWINACLLSYRDGARPKEGVQLAEAAQLAARRDGGPKLRALAAIREAEAHSFTGDRAAMVAAVSRAHRAFESTRGNDPDYLAHLSEAQLSGLTGLAFMRLSDHKAAGAYLRSAINGTTAYPRERAAWQIRLSQNLIRAGLLADGCGTLSAGFEDFRAIASTRLQTALGEIVDTLRSYSSVPEARSFLEVWMAR</sequence>
<dbReference type="GO" id="GO:0003677">
    <property type="term" value="F:DNA binding"/>
    <property type="evidence" value="ECO:0007669"/>
    <property type="project" value="InterPro"/>
</dbReference>
<dbReference type="InterPro" id="IPR010982">
    <property type="entry name" value="Lambda_DNA-bd_dom_sf"/>
</dbReference>
<dbReference type="AlphaFoldDB" id="A0A7X6L8F3"/>
<organism evidence="2 3">
    <name type="scientific">Nocardia gamkensis</name>
    <dbReference type="NCBI Taxonomy" id="352869"/>
    <lineage>
        <taxon>Bacteria</taxon>
        <taxon>Bacillati</taxon>
        <taxon>Actinomycetota</taxon>
        <taxon>Actinomycetes</taxon>
        <taxon>Mycobacteriales</taxon>
        <taxon>Nocardiaceae</taxon>
        <taxon>Nocardia</taxon>
    </lineage>
</organism>
<dbReference type="SUPFAM" id="SSF48452">
    <property type="entry name" value="TPR-like"/>
    <property type="match status" value="1"/>
</dbReference>
<dbReference type="Proteomes" id="UP000540698">
    <property type="component" value="Unassembled WGS sequence"/>
</dbReference>
<gene>
    <name evidence="2" type="ORF">HGB38_25565</name>
</gene>
<name>A0A7X6L8F3_9NOCA</name>
<evidence type="ECO:0000313" key="2">
    <source>
        <dbReference type="EMBL" id="NKY29555.1"/>
    </source>
</evidence>
<evidence type="ECO:0000259" key="1">
    <source>
        <dbReference type="PROSITE" id="PS50943"/>
    </source>
</evidence>
<dbReference type="InterPro" id="IPR001387">
    <property type="entry name" value="Cro/C1-type_HTH"/>
</dbReference>
<dbReference type="EMBL" id="JAAXOS010000013">
    <property type="protein sequence ID" value="NKY29555.1"/>
    <property type="molecule type" value="Genomic_DNA"/>
</dbReference>
<dbReference type="PROSITE" id="PS50943">
    <property type="entry name" value="HTH_CROC1"/>
    <property type="match status" value="1"/>
</dbReference>
<dbReference type="RefSeq" id="WP_168434195.1">
    <property type="nucleotide sequence ID" value="NZ_JAAXOS010000013.1"/>
</dbReference>
<evidence type="ECO:0000313" key="3">
    <source>
        <dbReference type="Proteomes" id="UP000540698"/>
    </source>
</evidence>
<dbReference type="Gene3D" id="1.10.260.40">
    <property type="entry name" value="lambda repressor-like DNA-binding domains"/>
    <property type="match status" value="1"/>
</dbReference>
<dbReference type="SUPFAM" id="SSF47413">
    <property type="entry name" value="lambda repressor-like DNA-binding domains"/>
    <property type="match status" value="1"/>
</dbReference>
<dbReference type="Pfam" id="PF01381">
    <property type="entry name" value="HTH_3"/>
    <property type="match status" value="1"/>
</dbReference>
<accession>A0A7X6L8F3</accession>
<protein>
    <submittedName>
        <fullName evidence="2">Helix-turn-helix transcriptional regulator</fullName>
    </submittedName>
</protein>
<proteinExistence type="predicted"/>
<dbReference type="CDD" id="cd00093">
    <property type="entry name" value="HTH_XRE"/>
    <property type="match status" value="1"/>
</dbReference>
<dbReference type="SMART" id="SM00530">
    <property type="entry name" value="HTH_XRE"/>
    <property type="match status" value="1"/>
</dbReference>
<reference evidence="2 3" key="1">
    <citation type="submission" date="2020-04" db="EMBL/GenBank/DDBJ databases">
        <title>MicrobeNet Type strains.</title>
        <authorList>
            <person name="Nicholson A.C."/>
        </authorList>
    </citation>
    <scope>NUCLEOTIDE SEQUENCE [LARGE SCALE GENOMIC DNA]</scope>
    <source>
        <strain evidence="2 3">DSM 44956</strain>
    </source>
</reference>
<comment type="caution">
    <text evidence="2">The sequence shown here is derived from an EMBL/GenBank/DDBJ whole genome shotgun (WGS) entry which is preliminary data.</text>
</comment>
<feature type="domain" description="HTH cro/C1-type" evidence="1">
    <location>
        <begin position="9"/>
        <end position="64"/>
    </location>
</feature>
<dbReference type="InterPro" id="IPR011990">
    <property type="entry name" value="TPR-like_helical_dom_sf"/>
</dbReference>